<protein>
    <recommendedName>
        <fullName evidence="10">Site-specific integrase</fullName>
    </recommendedName>
</protein>
<dbReference type="PANTHER" id="PTHR30349">
    <property type="entry name" value="PHAGE INTEGRASE-RELATED"/>
    <property type="match status" value="1"/>
</dbReference>
<dbReference type="InterPro" id="IPR050090">
    <property type="entry name" value="Tyrosine_recombinase_XerCD"/>
</dbReference>
<feature type="domain" description="Core-binding (CB)" evidence="7">
    <location>
        <begin position="1"/>
        <end position="93"/>
    </location>
</feature>
<dbReference type="InterPro" id="IPR011010">
    <property type="entry name" value="DNA_brk_join_enz"/>
</dbReference>
<evidence type="ECO:0000259" key="6">
    <source>
        <dbReference type="PROSITE" id="PS51898"/>
    </source>
</evidence>
<evidence type="ECO:0000256" key="2">
    <source>
        <dbReference type="ARBA" id="ARBA00022908"/>
    </source>
</evidence>
<evidence type="ECO:0000256" key="4">
    <source>
        <dbReference type="ARBA" id="ARBA00023172"/>
    </source>
</evidence>
<accession>A0A2Z2K8E5</accession>
<dbReference type="PANTHER" id="PTHR30349:SF41">
    <property type="entry name" value="INTEGRASE_RECOMBINASE PROTEIN MJ0367-RELATED"/>
    <property type="match status" value="1"/>
</dbReference>
<dbReference type="Pfam" id="PF14659">
    <property type="entry name" value="Phage_int_SAM_3"/>
    <property type="match status" value="1"/>
</dbReference>
<dbReference type="GO" id="GO:0006310">
    <property type="term" value="P:DNA recombination"/>
    <property type="evidence" value="ECO:0007669"/>
    <property type="project" value="UniProtKB-KW"/>
</dbReference>
<dbReference type="GO" id="GO:0015074">
    <property type="term" value="P:DNA integration"/>
    <property type="evidence" value="ECO:0007669"/>
    <property type="project" value="UniProtKB-KW"/>
</dbReference>
<dbReference type="Proteomes" id="UP000249890">
    <property type="component" value="Chromosome"/>
</dbReference>
<keyword evidence="2" id="KW-0229">DNA integration</keyword>
<evidence type="ECO:0000313" key="8">
    <source>
        <dbReference type="EMBL" id="ASA19535.1"/>
    </source>
</evidence>
<organism evidence="8 9">
    <name type="scientific">Paenibacillus donghaensis</name>
    <dbReference type="NCBI Taxonomy" id="414771"/>
    <lineage>
        <taxon>Bacteria</taxon>
        <taxon>Bacillati</taxon>
        <taxon>Bacillota</taxon>
        <taxon>Bacilli</taxon>
        <taxon>Bacillales</taxon>
        <taxon>Paenibacillaceae</taxon>
        <taxon>Paenibacillus</taxon>
    </lineage>
</organism>
<dbReference type="InterPro" id="IPR013762">
    <property type="entry name" value="Integrase-like_cat_sf"/>
</dbReference>
<keyword evidence="9" id="KW-1185">Reference proteome</keyword>
<dbReference type="InterPro" id="IPR044068">
    <property type="entry name" value="CB"/>
</dbReference>
<evidence type="ECO:0000256" key="3">
    <source>
        <dbReference type="ARBA" id="ARBA00023125"/>
    </source>
</evidence>
<dbReference type="GO" id="GO:0003677">
    <property type="term" value="F:DNA binding"/>
    <property type="evidence" value="ECO:0007669"/>
    <property type="project" value="UniProtKB-UniRule"/>
</dbReference>
<dbReference type="InterPro" id="IPR004107">
    <property type="entry name" value="Integrase_SAM-like_N"/>
</dbReference>
<dbReference type="SUPFAM" id="SSF56349">
    <property type="entry name" value="DNA breaking-rejoining enzymes"/>
    <property type="match status" value="1"/>
</dbReference>
<evidence type="ECO:0000259" key="7">
    <source>
        <dbReference type="PROSITE" id="PS51900"/>
    </source>
</evidence>
<proteinExistence type="inferred from homology"/>
<evidence type="ECO:0000313" key="9">
    <source>
        <dbReference type="Proteomes" id="UP000249890"/>
    </source>
</evidence>
<evidence type="ECO:0008006" key="10">
    <source>
        <dbReference type="Google" id="ProtNLM"/>
    </source>
</evidence>
<dbReference type="KEGG" id="pdh:B9T62_01060"/>
<feature type="domain" description="Tyr recombinase" evidence="6">
    <location>
        <begin position="114"/>
        <end position="316"/>
    </location>
</feature>
<dbReference type="CDD" id="cd01189">
    <property type="entry name" value="INT_ICEBs1_C_like"/>
    <property type="match status" value="1"/>
</dbReference>
<dbReference type="Pfam" id="PF00589">
    <property type="entry name" value="Phage_integrase"/>
    <property type="match status" value="1"/>
</dbReference>
<dbReference type="EMBL" id="CP021780">
    <property type="protein sequence ID" value="ASA19535.1"/>
    <property type="molecule type" value="Genomic_DNA"/>
</dbReference>
<keyword evidence="3 5" id="KW-0238">DNA-binding</keyword>
<evidence type="ECO:0000256" key="1">
    <source>
        <dbReference type="ARBA" id="ARBA00008857"/>
    </source>
</evidence>
<dbReference type="InterPro" id="IPR002104">
    <property type="entry name" value="Integrase_catalytic"/>
</dbReference>
<dbReference type="AlphaFoldDB" id="A0A2Z2K8E5"/>
<evidence type="ECO:0000256" key="5">
    <source>
        <dbReference type="PROSITE-ProRule" id="PRU01248"/>
    </source>
</evidence>
<sequence length="327" mass="38021">MTLTEFVEEWKTKYAQTELSPLTSKTYNHHLKNHISPALGHLKLDEIKPMHVLSLIEDLRKPGARKDNSDGSLSSGTIEYIYRVMKNVFSRAKDWSILTQSPMASIKKPKVTQKKLKFYDEQEAAEVITLLYKAPIMWRLFCICAILGGFRRGELLALEWSEVDFENHTIKISKSISLTIKSQAVIKLPKTDDSIRTVDMPVWYMEELKLYKERCEKERIALGNKWLGGDENYVFHAGFEKAIYHTQPSKWWKNFVEKHEFKYVRFHDLRHSCATILLENDVSLKAIQERLGHSKQQVTADLYTHVSKSLSRETANKFNNLNPNKKS</sequence>
<name>A0A2Z2K8E5_9BACL</name>
<dbReference type="Gene3D" id="1.10.150.130">
    <property type="match status" value="1"/>
</dbReference>
<gene>
    <name evidence="8" type="ORF">B9T62_01060</name>
</gene>
<comment type="similarity">
    <text evidence="1">Belongs to the 'phage' integrase family.</text>
</comment>
<dbReference type="PROSITE" id="PS51900">
    <property type="entry name" value="CB"/>
    <property type="match status" value="1"/>
</dbReference>
<dbReference type="OrthoDB" id="9801717at2"/>
<keyword evidence="4" id="KW-0233">DNA recombination</keyword>
<reference evidence="8 9" key="1">
    <citation type="submission" date="2017-06" db="EMBL/GenBank/DDBJ databases">
        <title>Complete genome sequence of Paenibacillus donghaensis KCTC 13049T isolated from East Sea sediment, South Korea.</title>
        <authorList>
            <person name="Jung B.K."/>
            <person name="Hong S.-J."/>
            <person name="Shin J.-H."/>
        </authorList>
    </citation>
    <scope>NUCLEOTIDE SEQUENCE [LARGE SCALE GENOMIC DNA]</scope>
    <source>
        <strain evidence="8 9">KCTC 13049</strain>
    </source>
</reference>
<dbReference type="InterPro" id="IPR010998">
    <property type="entry name" value="Integrase_recombinase_N"/>
</dbReference>
<dbReference type="PROSITE" id="PS51898">
    <property type="entry name" value="TYR_RECOMBINASE"/>
    <property type="match status" value="1"/>
</dbReference>
<dbReference type="Gene3D" id="1.10.443.10">
    <property type="entry name" value="Intergrase catalytic core"/>
    <property type="match status" value="1"/>
</dbReference>